<accession>R7RYT6</accession>
<protein>
    <submittedName>
        <fullName evidence="2">Uncharacterized protein</fullName>
    </submittedName>
</protein>
<dbReference type="GeneID" id="18795832"/>
<reference evidence="3" key="1">
    <citation type="journal article" date="2012" name="Science">
        <title>The Paleozoic origin of enzymatic lignin decomposition reconstructed from 31 fungal genomes.</title>
        <authorList>
            <person name="Floudas D."/>
            <person name="Binder M."/>
            <person name="Riley R."/>
            <person name="Barry K."/>
            <person name="Blanchette R.A."/>
            <person name="Henrissat B."/>
            <person name="Martinez A.T."/>
            <person name="Otillar R."/>
            <person name="Spatafora J.W."/>
            <person name="Yadav J.S."/>
            <person name="Aerts A."/>
            <person name="Benoit I."/>
            <person name="Boyd A."/>
            <person name="Carlson A."/>
            <person name="Copeland A."/>
            <person name="Coutinho P.M."/>
            <person name="de Vries R.P."/>
            <person name="Ferreira P."/>
            <person name="Findley K."/>
            <person name="Foster B."/>
            <person name="Gaskell J."/>
            <person name="Glotzer D."/>
            <person name="Gorecki P."/>
            <person name="Heitman J."/>
            <person name="Hesse C."/>
            <person name="Hori C."/>
            <person name="Igarashi K."/>
            <person name="Jurgens J.A."/>
            <person name="Kallen N."/>
            <person name="Kersten P."/>
            <person name="Kohler A."/>
            <person name="Kuees U."/>
            <person name="Kumar T.K.A."/>
            <person name="Kuo A."/>
            <person name="LaButti K."/>
            <person name="Larrondo L.F."/>
            <person name="Lindquist E."/>
            <person name="Ling A."/>
            <person name="Lombard V."/>
            <person name="Lucas S."/>
            <person name="Lundell T."/>
            <person name="Martin R."/>
            <person name="McLaughlin D.J."/>
            <person name="Morgenstern I."/>
            <person name="Morin E."/>
            <person name="Murat C."/>
            <person name="Nagy L.G."/>
            <person name="Nolan M."/>
            <person name="Ohm R.A."/>
            <person name="Patyshakuliyeva A."/>
            <person name="Rokas A."/>
            <person name="Ruiz-Duenas F.J."/>
            <person name="Sabat G."/>
            <person name="Salamov A."/>
            <person name="Samejima M."/>
            <person name="Schmutz J."/>
            <person name="Slot J.C."/>
            <person name="St John F."/>
            <person name="Stenlid J."/>
            <person name="Sun H."/>
            <person name="Sun S."/>
            <person name="Syed K."/>
            <person name="Tsang A."/>
            <person name="Wiebenga A."/>
            <person name="Young D."/>
            <person name="Pisabarro A."/>
            <person name="Eastwood D.C."/>
            <person name="Martin F."/>
            <person name="Cullen D."/>
            <person name="Grigoriev I.V."/>
            <person name="Hibbett D.S."/>
        </authorList>
    </citation>
    <scope>NUCLEOTIDE SEQUENCE [LARGE SCALE GENOMIC DNA]</scope>
    <source>
        <strain evidence="3">FP-91666</strain>
    </source>
</reference>
<evidence type="ECO:0000256" key="1">
    <source>
        <dbReference type="SAM" id="MobiDB-lite"/>
    </source>
</evidence>
<dbReference type="RefSeq" id="XP_007310681.1">
    <property type="nucleotide sequence ID" value="XM_007310619.1"/>
</dbReference>
<proteinExistence type="predicted"/>
<dbReference type="Proteomes" id="UP000053927">
    <property type="component" value="Unassembled WGS sequence"/>
</dbReference>
<feature type="region of interest" description="Disordered" evidence="1">
    <location>
        <begin position="13"/>
        <end position="37"/>
    </location>
</feature>
<organism evidence="2 3">
    <name type="scientific">Stereum hirsutum (strain FP-91666)</name>
    <name type="common">White-rot fungus</name>
    <dbReference type="NCBI Taxonomy" id="721885"/>
    <lineage>
        <taxon>Eukaryota</taxon>
        <taxon>Fungi</taxon>
        <taxon>Dikarya</taxon>
        <taxon>Basidiomycota</taxon>
        <taxon>Agaricomycotina</taxon>
        <taxon>Agaricomycetes</taxon>
        <taxon>Russulales</taxon>
        <taxon>Stereaceae</taxon>
        <taxon>Stereum</taxon>
    </lineage>
</organism>
<keyword evidence="3" id="KW-1185">Reference proteome</keyword>
<evidence type="ECO:0000313" key="3">
    <source>
        <dbReference type="Proteomes" id="UP000053927"/>
    </source>
</evidence>
<dbReference type="EMBL" id="JH687399">
    <property type="protein sequence ID" value="EIM80055.1"/>
    <property type="molecule type" value="Genomic_DNA"/>
</dbReference>
<name>R7RYT6_STEHR</name>
<sequence length="187" mass="21363">MFLSDAWRCRKLQDLPPGDPPSSPMLPISQSDKLEKKPKPKRQCYLYEQEISLMLREANMLYIGTGLMGFAYEYIRSIQAEKCNPPKECYMDVNSFHFVHSMLSDPRDKTGPVFLLEEEIVGGFVSGGKVGSVPQILAHISAPNKSKITFVTFGYRWSGSGELTVKQCWEVTSWRFLWYPNSPQILE</sequence>
<gene>
    <name evidence="2" type="ORF">STEHIDRAFT_115952</name>
</gene>
<dbReference type="KEGG" id="shs:STEHIDRAFT_115952"/>
<dbReference type="AlphaFoldDB" id="R7RYT6"/>
<evidence type="ECO:0000313" key="2">
    <source>
        <dbReference type="EMBL" id="EIM80055.1"/>
    </source>
</evidence>